<accession>A0A978U8X5</accession>
<keyword evidence="1" id="KW-0067">ATP-binding</keyword>
<evidence type="ECO:0000313" key="6">
    <source>
        <dbReference type="Proteomes" id="UP000813462"/>
    </source>
</evidence>
<dbReference type="PANTHER" id="PTHR10492">
    <property type="match status" value="1"/>
</dbReference>
<dbReference type="GO" id="GO:0006310">
    <property type="term" value="P:DNA recombination"/>
    <property type="evidence" value="ECO:0007669"/>
    <property type="project" value="UniProtKB-KW"/>
</dbReference>
<dbReference type="Proteomes" id="UP000813462">
    <property type="component" value="Unassembled WGS sequence"/>
</dbReference>
<proteinExistence type="inferred from homology"/>
<evidence type="ECO:0000259" key="2">
    <source>
        <dbReference type="Pfam" id="PF05970"/>
    </source>
</evidence>
<evidence type="ECO:0000259" key="4">
    <source>
        <dbReference type="Pfam" id="PF14214"/>
    </source>
</evidence>
<dbReference type="InterPro" id="IPR012340">
    <property type="entry name" value="NA-bd_OB-fold"/>
</dbReference>
<dbReference type="Gene3D" id="3.40.50.300">
    <property type="entry name" value="P-loop containing nucleotide triphosphate hydrolases"/>
    <property type="match status" value="1"/>
</dbReference>
<dbReference type="AlphaFoldDB" id="A0A978U8X5"/>
<dbReference type="Pfam" id="PF05970">
    <property type="entry name" value="PIF1"/>
    <property type="match status" value="1"/>
</dbReference>
<dbReference type="SUPFAM" id="SSF52540">
    <property type="entry name" value="P-loop containing nucleoside triphosphate hydrolases"/>
    <property type="match status" value="1"/>
</dbReference>
<keyword evidence="1" id="KW-0347">Helicase</keyword>
<dbReference type="InterPro" id="IPR025476">
    <property type="entry name" value="Helitron_helicase-like"/>
</dbReference>
<protein>
    <recommendedName>
        <fullName evidence="1">ATP-dependent DNA helicase</fullName>
        <ecNumber evidence="1">5.6.2.3</ecNumber>
    </recommendedName>
</protein>
<dbReference type="InterPro" id="IPR027417">
    <property type="entry name" value="P-loop_NTPase"/>
</dbReference>
<dbReference type="EMBL" id="JAEACU010000267">
    <property type="protein sequence ID" value="KAH7510932.1"/>
    <property type="molecule type" value="Genomic_DNA"/>
</dbReference>
<keyword evidence="1" id="KW-0378">Hydrolase</keyword>
<comment type="similarity">
    <text evidence="1">Belongs to the helicase family.</text>
</comment>
<dbReference type="GO" id="GO:0005524">
    <property type="term" value="F:ATP binding"/>
    <property type="evidence" value="ECO:0007669"/>
    <property type="project" value="UniProtKB-KW"/>
</dbReference>
<dbReference type="Gene3D" id="2.40.50.140">
    <property type="entry name" value="Nucleic acid-binding proteins"/>
    <property type="match status" value="2"/>
</dbReference>
<comment type="catalytic activity">
    <reaction evidence="1">
        <text>ATP + H2O = ADP + phosphate + H(+)</text>
        <dbReference type="Rhea" id="RHEA:13065"/>
        <dbReference type="ChEBI" id="CHEBI:15377"/>
        <dbReference type="ChEBI" id="CHEBI:15378"/>
        <dbReference type="ChEBI" id="CHEBI:30616"/>
        <dbReference type="ChEBI" id="CHEBI:43474"/>
        <dbReference type="ChEBI" id="CHEBI:456216"/>
        <dbReference type="EC" id="5.6.2.3"/>
    </reaction>
</comment>
<keyword evidence="1" id="KW-0227">DNA damage</keyword>
<sequence length="1195" mass="137203">MVREVKLIKDIQAQQRGWTVKVVVIEKAMPRGNKIQATIYGGDIHIFRDTLIIRKNYYISNAWVKEIGAQYQIVQNNLQWTINGRTIVEEVTGDSEIIVPAVYNFVPFSRLHTYIDSLSHVGISLSTKSSSSFVIEPEIPQAAALSIWYNANAEKAMDIICGRIGLETKSLSTLPSAEDIITIKMIDNQLNTRRSFWINGHIKVTNLIQPFWYLSCEKCTKATGYEFEQRFNCLYCRHDQVKAMPRCRVIVDLIDESSSLNATLFGNQAENFLGCTAYELMNKSDGDSVKDIEKIATLSSSHKLLIQVKASKHEYRDITRWKYTILSVCDTISKEINTLTQTDTSNDAEVSQVLEIVEEQSGKSLGITELREQMSNEDKVLADLVSKPTARNNATKKLKLMISKSAGEADPIALNLESSHLQFGEGSRKQCQGLWYGMHYGYDDLQYGKDRVGVFYTKFWTSLLYFRKDFDLPLTTKNLRIVLFSNNIGNTSEAMIGVDEGRRKEDNLGIENTYSKKTKTNDQRVYNLPTASQVAAIWIEDMNSENRNREIVVYNQAGYSHKIEYYFGCYDALQYPLIFPFGDADMLDKETEVMGMKKKRNSVSCREYYSYKLQIRSLNDSMILHIGRLLQQFVVDMYVKLETSRLDYFRKNQTEIRAELYQGIMDSVDVGETRGIKVGRRIILPSTFIGGPRDMRRRRRDDGCKVKVRGSVLDNRWVVPYNPYLLAKFDCHINVEICSTIKAVKYLYKYIYKGHDKVAMNIKSFKNDEDIDEIHSFQSARWISPPEAMWRIYGFSLNEMHPHVMTLQIHLENKQMMSFKNSVNLQSVVNNDFFAKTMLTEYFVMNRVNVNSRQLLYREFPAHYVWSSQFKTWNIRKRCDVVGRIVNVNPFDHERYYLRLLLNHVRGATSFDDLKCVNGVQCLSYRDAALLHGLLESDNSFELCLEEASLYQMPYSLRRLFATLLVYCSPSNPRDLWIKYEKALSDDFKYLNYSDRVKRSKVLGHINIILESMGKTLADYDLLEFDIDDNDIHDDNREISEELSIVINDDDIACAQSLNIEQKYAYDQILDKVFSKVPGLFFIDGPGGSGKTFLYKTILAAVRSKGLIALATASSGVAASILPGKRTAHSRFKIPLVMEEHNTCHVSKQSGLAKLMKDASLIVWDEAPMVKKEAIESLDKMLQDINELICYLVVK</sequence>
<name>A0A978U8X5_ZIZJJ</name>
<keyword evidence="1" id="KW-0234">DNA repair</keyword>
<keyword evidence="1" id="KW-0547">Nucleotide-binding</keyword>
<evidence type="ECO:0000256" key="1">
    <source>
        <dbReference type="RuleBase" id="RU363044"/>
    </source>
</evidence>
<dbReference type="GO" id="GO:0000723">
    <property type="term" value="P:telomere maintenance"/>
    <property type="evidence" value="ECO:0007669"/>
    <property type="project" value="InterPro"/>
</dbReference>
<dbReference type="GO" id="GO:0006281">
    <property type="term" value="P:DNA repair"/>
    <property type="evidence" value="ECO:0007669"/>
    <property type="project" value="UniProtKB-KW"/>
</dbReference>
<dbReference type="EC" id="5.6.2.3" evidence="1"/>
<dbReference type="PANTHER" id="PTHR10492:SF94">
    <property type="entry name" value="ATP-DEPENDENT DNA HELICASE"/>
    <property type="match status" value="1"/>
</dbReference>
<feature type="domain" description="Replication factor A C-terminal" evidence="3">
    <location>
        <begin position="210"/>
        <end position="331"/>
    </location>
</feature>
<evidence type="ECO:0000259" key="3">
    <source>
        <dbReference type="Pfam" id="PF08646"/>
    </source>
</evidence>
<dbReference type="GO" id="GO:0043139">
    <property type="term" value="F:5'-3' DNA helicase activity"/>
    <property type="evidence" value="ECO:0007669"/>
    <property type="project" value="UniProtKB-EC"/>
</dbReference>
<dbReference type="Pfam" id="PF14214">
    <property type="entry name" value="Helitron_like_N"/>
    <property type="match status" value="1"/>
</dbReference>
<dbReference type="GO" id="GO:0016787">
    <property type="term" value="F:hydrolase activity"/>
    <property type="evidence" value="ECO:0007669"/>
    <property type="project" value="UniProtKB-KW"/>
</dbReference>
<dbReference type="InterPro" id="IPR013955">
    <property type="entry name" value="Rep_factor-A_C"/>
</dbReference>
<feature type="domain" description="DNA helicase Pif1-like DEAD-box helicase" evidence="2">
    <location>
        <begin position="1058"/>
        <end position="1186"/>
    </location>
</feature>
<feature type="domain" description="Helitron helicase-like" evidence="4">
    <location>
        <begin position="608"/>
        <end position="701"/>
    </location>
</feature>
<comment type="caution">
    <text evidence="5">The sequence shown here is derived from an EMBL/GenBank/DDBJ whole genome shotgun (WGS) entry which is preliminary data.</text>
</comment>
<keyword evidence="1" id="KW-0233">DNA recombination</keyword>
<organism evidence="5 6">
    <name type="scientific">Ziziphus jujuba var. spinosa</name>
    <dbReference type="NCBI Taxonomy" id="714518"/>
    <lineage>
        <taxon>Eukaryota</taxon>
        <taxon>Viridiplantae</taxon>
        <taxon>Streptophyta</taxon>
        <taxon>Embryophyta</taxon>
        <taxon>Tracheophyta</taxon>
        <taxon>Spermatophyta</taxon>
        <taxon>Magnoliopsida</taxon>
        <taxon>eudicotyledons</taxon>
        <taxon>Gunneridae</taxon>
        <taxon>Pentapetalae</taxon>
        <taxon>rosids</taxon>
        <taxon>fabids</taxon>
        <taxon>Rosales</taxon>
        <taxon>Rhamnaceae</taxon>
        <taxon>Paliureae</taxon>
        <taxon>Ziziphus</taxon>
    </lineage>
</organism>
<dbReference type="InterPro" id="IPR010285">
    <property type="entry name" value="DNA_helicase_pif1-like_DEAD"/>
</dbReference>
<evidence type="ECO:0000313" key="5">
    <source>
        <dbReference type="EMBL" id="KAH7510932.1"/>
    </source>
</evidence>
<comment type="cofactor">
    <cofactor evidence="1">
        <name>Mg(2+)</name>
        <dbReference type="ChEBI" id="CHEBI:18420"/>
    </cofactor>
</comment>
<dbReference type="SUPFAM" id="SSF50249">
    <property type="entry name" value="Nucleic acid-binding proteins"/>
    <property type="match status" value="2"/>
</dbReference>
<dbReference type="Pfam" id="PF08646">
    <property type="entry name" value="Rep_fac-A_C"/>
    <property type="match status" value="1"/>
</dbReference>
<gene>
    <name evidence="5" type="ORF">FEM48_ZijujUnG0066200</name>
</gene>
<reference evidence="5" key="1">
    <citation type="journal article" date="2021" name="Front. Plant Sci.">
        <title>Chromosome-Scale Genome Assembly for Chinese Sour Jujube and Insights Into Its Genome Evolution and Domestication Signature.</title>
        <authorList>
            <person name="Shen L.-Y."/>
            <person name="Luo H."/>
            <person name="Wang X.-L."/>
            <person name="Wang X.-M."/>
            <person name="Qiu X.-J."/>
            <person name="Liu H."/>
            <person name="Zhou S.-S."/>
            <person name="Jia K.-H."/>
            <person name="Nie S."/>
            <person name="Bao Y.-T."/>
            <person name="Zhang R.-G."/>
            <person name="Yun Q.-Z."/>
            <person name="Chai Y.-H."/>
            <person name="Lu J.-Y."/>
            <person name="Li Y."/>
            <person name="Zhao S.-W."/>
            <person name="Mao J.-F."/>
            <person name="Jia S.-G."/>
            <person name="Mao Y.-M."/>
        </authorList>
    </citation>
    <scope>NUCLEOTIDE SEQUENCE</scope>
    <source>
        <strain evidence="5">AT0</strain>
        <tissue evidence="5">Leaf</tissue>
    </source>
</reference>